<dbReference type="EC" id="7.1.1.8" evidence="5 18"/>
<evidence type="ECO:0000256" key="17">
    <source>
        <dbReference type="ARBA" id="ARBA00029351"/>
    </source>
</evidence>
<reference evidence="21 22" key="1">
    <citation type="journal article" date="2013" name="PLoS ONE">
        <title>Bacterial endosymbiosis in a chordate host: long-term co-evolution and conservation of secondary metabolism.</title>
        <authorList>
            <person name="Kwan J.C."/>
            <person name="Schmidt E.W."/>
        </authorList>
    </citation>
    <scope>NUCLEOTIDE SEQUENCE [LARGE SCALE GENOMIC DNA]</scope>
    <source>
        <strain evidence="22">L6</strain>
    </source>
</reference>
<proteinExistence type="inferred from homology"/>
<dbReference type="PATRIC" id="fig|1401685.3.peg.276"/>
<name>W2V184_9RICK</name>
<protein>
    <recommendedName>
        <fullName evidence="6 18">Ubiquinol-cytochrome c reductase iron-sulfur subunit</fullName>
        <ecNumber evidence="5 18">7.1.1.8</ecNumber>
    </recommendedName>
</protein>
<dbReference type="AlphaFoldDB" id="W2V184"/>
<keyword evidence="22" id="KW-1185">Reference proteome</keyword>
<evidence type="ECO:0000256" key="8">
    <source>
        <dbReference type="ARBA" id="ARBA00022692"/>
    </source>
</evidence>
<organism evidence="21 22">
    <name type="scientific">Candidatus Xenolissoclinum pacificiensis L6</name>
    <dbReference type="NCBI Taxonomy" id="1401685"/>
    <lineage>
        <taxon>Bacteria</taxon>
        <taxon>Pseudomonadati</taxon>
        <taxon>Pseudomonadota</taxon>
        <taxon>Alphaproteobacteria</taxon>
        <taxon>Rickettsiales</taxon>
        <taxon>Anaplasmataceae</taxon>
        <taxon>Candidatus Xenolissoclinum</taxon>
    </lineage>
</organism>
<dbReference type="FunFam" id="2.102.10.10:FF:000001">
    <property type="entry name" value="Cytochrome b-c1 complex subunit Rieske, mitochondrial"/>
    <property type="match status" value="1"/>
</dbReference>
<evidence type="ECO:0000256" key="4">
    <source>
        <dbReference type="ARBA" id="ARBA00011649"/>
    </source>
</evidence>
<dbReference type="InterPro" id="IPR005805">
    <property type="entry name" value="Rieske_Fe-S_prot_C"/>
</dbReference>
<evidence type="ECO:0000259" key="20">
    <source>
        <dbReference type="PROSITE" id="PS51296"/>
    </source>
</evidence>
<dbReference type="Proteomes" id="UP000018951">
    <property type="component" value="Unassembled WGS sequence"/>
</dbReference>
<dbReference type="PROSITE" id="PS51296">
    <property type="entry name" value="RIESKE"/>
    <property type="match status" value="1"/>
</dbReference>
<keyword evidence="9" id="KW-0001">2Fe-2S</keyword>
<dbReference type="PANTHER" id="PTHR10134">
    <property type="entry name" value="CYTOCHROME B-C1 COMPLEX SUBUNIT RIESKE, MITOCHONDRIAL"/>
    <property type="match status" value="1"/>
</dbReference>
<evidence type="ECO:0000256" key="3">
    <source>
        <dbReference type="ARBA" id="ARBA00010651"/>
    </source>
</evidence>
<evidence type="ECO:0000256" key="19">
    <source>
        <dbReference type="RuleBase" id="RU004497"/>
    </source>
</evidence>
<comment type="subcellular location">
    <subcellularLocation>
        <location evidence="2">Cell membrane</location>
        <topology evidence="2">Single-pass membrane protein</topology>
    </subcellularLocation>
</comment>
<evidence type="ECO:0000256" key="12">
    <source>
        <dbReference type="ARBA" id="ARBA00022989"/>
    </source>
</evidence>
<dbReference type="NCBIfam" id="TIGR01416">
    <property type="entry name" value="Rieske_proteo"/>
    <property type="match status" value="1"/>
</dbReference>
<dbReference type="EMBL" id="AXCJ01000001">
    <property type="protein sequence ID" value="ETO91865.1"/>
    <property type="molecule type" value="Genomic_DNA"/>
</dbReference>
<keyword evidence="11 18" id="KW-0249">Electron transport</keyword>
<dbReference type="SUPFAM" id="SSF50022">
    <property type="entry name" value="ISP domain"/>
    <property type="match status" value="1"/>
</dbReference>
<dbReference type="GO" id="GO:0051537">
    <property type="term" value="F:2 iron, 2 sulfur cluster binding"/>
    <property type="evidence" value="ECO:0007669"/>
    <property type="project" value="UniProtKB-KW"/>
</dbReference>
<keyword evidence="12" id="KW-1133">Transmembrane helix</keyword>
<comment type="miscellaneous">
    <text evidence="18">The Rieske protein is a high potential 2Fe-2S protein.</text>
</comment>
<evidence type="ECO:0000256" key="5">
    <source>
        <dbReference type="ARBA" id="ARBA00012951"/>
    </source>
</evidence>
<evidence type="ECO:0000313" key="21">
    <source>
        <dbReference type="EMBL" id="ETO91865.1"/>
    </source>
</evidence>
<keyword evidence="13" id="KW-0408">Iron</keyword>
<comment type="caution">
    <text evidence="21">The sequence shown here is derived from an EMBL/GenBank/DDBJ whole genome shotgun (WGS) entry which is preliminary data.</text>
</comment>
<keyword evidence="15" id="KW-0472">Membrane</keyword>
<evidence type="ECO:0000256" key="10">
    <source>
        <dbReference type="ARBA" id="ARBA00022723"/>
    </source>
</evidence>
<accession>W2V184</accession>
<comment type="subunit">
    <text evidence="4 19">The main subunits of complex b-c1 are: cytochrome b, cytochrome c1 and the Rieske protein.</text>
</comment>
<evidence type="ECO:0000256" key="16">
    <source>
        <dbReference type="ARBA" id="ARBA00023157"/>
    </source>
</evidence>
<evidence type="ECO:0000256" key="1">
    <source>
        <dbReference type="ARBA" id="ARBA00002444"/>
    </source>
</evidence>
<dbReference type="GO" id="GO:0046872">
    <property type="term" value="F:metal ion binding"/>
    <property type="evidence" value="ECO:0007669"/>
    <property type="project" value="UniProtKB-KW"/>
</dbReference>
<keyword evidence="8" id="KW-0812">Transmembrane</keyword>
<evidence type="ECO:0000256" key="11">
    <source>
        <dbReference type="ARBA" id="ARBA00022982"/>
    </source>
</evidence>
<dbReference type="Gene3D" id="2.102.10.10">
    <property type="entry name" value="Rieske [2Fe-2S] iron-sulphur domain"/>
    <property type="match status" value="1"/>
</dbReference>
<dbReference type="InterPro" id="IPR017941">
    <property type="entry name" value="Rieske_2Fe-2S"/>
</dbReference>
<dbReference type="GO" id="GO:0008121">
    <property type="term" value="F:quinol-cytochrome-c reductase activity"/>
    <property type="evidence" value="ECO:0007669"/>
    <property type="project" value="UniProtKB-EC"/>
</dbReference>
<keyword evidence="10" id="KW-0479">Metal-binding</keyword>
<evidence type="ECO:0000313" key="22">
    <source>
        <dbReference type="Proteomes" id="UP000018951"/>
    </source>
</evidence>
<dbReference type="PRINTS" id="PR00162">
    <property type="entry name" value="RIESKE"/>
</dbReference>
<evidence type="ECO:0000256" key="15">
    <source>
        <dbReference type="ARBA" id="ARBA00023136"/>
    </source>
</evidence>
<gene>
    <name evidence="21" type="primary">petA</name>
    <name evidence="21" type="ORF">P857_1044</name>
</gene>
<keyword evidence="7 18" id="KW-0813">Transport</keyword>
<feature type="domain" description="Rieske" evidence="20">
    <location>
        <begin position="71"/>
        <end position="173"/>
    </location>
</feature>
<evidence type="ECO:0000256" key="14">
    <source>
        <dbReference type="ARBA" id="ARBA00023014"/>
    </source>
</evidence>
<evidence type="ECO:0000256" key="6">
    <source>
        <dbReference type="ARBA" id="ARBA00019816"/>
    </source>
</evidence>
<evidence type="ECO:0000256" key="9">
    <source>
        <dbReference type="ARBA" id="ARBA00022714"/>
    </source>
</evidence>
<comment type="catalytic activity">
    <reaction evidence="17 18">
        <text>a quinol + 2 Fe(III)-[cytochrome c](out) = a quinone + 2 Fe(II)-[cytochrome c](out) + 2 H(+)(out)</text>
        <dbReference type="Rhea" id="RHEA:11484"/>
        <dbReference type="Rhea" id="RHEA-COMP:10350"/>
        <dbReference type="Rhea" id="RHEA-COMP:14399"/>
        <dbReference type="ChEBI" id="CHEBI:15378"/>
        <dbReference type="ChEBI" id="CHEBI:24646"/>
        <dbReference type="ChEBI" id="CHEBI:29033"/>
        <dbReference type="ChEBI" id="CHEBI:29034"/>
        <dbReference type="ChEBI" id="CHEBI:132124"/>
        <dbReference type="EC" id="7.1.1.8"/>
    </reaction>
</comment>
<evidence type="ECO:0000256" key="13">
    <source>
        <dbReference type="ARBA" id="ARBA00023004"/>
    </source>
</evidence>
<comment type="similarity">
    <text evidence="3">Belongs to the Rieske iron-sulfur protein family.</text>
</comment>
<dbReference type="InterPro" id="IPR036922">
    <property type="entry name" value="Rieske_2Fe-2S_sf"/>
</dbReference>
<dbReference type="InterPro" id="IPR006317">
    <property type="entry name" value="Ubiquinol_cyt_c_Rdtase_Fe-S-su"/>
</dbReference>
<dbReference type="CDD" id="cd03470">
    <property type="entry name" value="Rieske_cytochrome_bc1"/>
    <property type="match status" value="1"/>
</dbReference>
<evidence type="ECO:0000256" key="18">
    <source>
        <dbReference type="RuleBase" id="RU004494"/>
    </source>
</evidence>
<dbReference type="PROSITE" id="PS51318">
    <property type="entry name" value="TAT"/>
    <property type="match status" value="1"/>
</dbReference>
<dbReference type="Pfam" id="PF00355">
    <property type="entry name" value="Rieske"/>
    <property type="match status" value="1"/>
</dbReference>
<sequence>MTKEYKRRDFMVLSATAFAGIGSMFMLAPCVLSMAPSSSVRAASTVTIDLRDISPGEEKTIQWRGKPVFIKHRTTEEIENKDSILPLKRLQDPVHSESRYKNPMWIIVLGICTHLGCVPIIAKEGGLGYDGYSGWYCPCHGSHYDEFGRIVKGPAPRNLEVPPYYFVDDDHVLIGLDSPES</sequence>
<dbReference type="InterPro" id="IPR006311">
    <property type="entry name" value="TAT_signal"/>
</dbReference>
<evidence type="ECO:0000256" key="7">
    <source>
        <dbReference type="ARBA" id="ARBA00022448"/>
    </source>
</evidence>
<comment type="function">
    <text evidence="1">Component of the ubiquinol-cytochrome c reductase complex (complex III or cytochrome b-c1 complex), which is a respiratory chain that generates an electrochemical potential coupled to ATP synthesis.</text>
</comment>
<comment type="cofactor">
    <cofactor evidence="18">
        <name>[2Fe-2S] cluster</name>
        <dbReference type="ChEBI" id="CHEBI:190135"/>
    </cofactor>
    <text evidence="18">Binds 1 [2Fe-2S] cluster per subunit.</text>
</comment>
<dbReference type="InterPro" id="IPR014349">
    <property type="entry name" value="Rieske_Fe-S_prot"/>
</dbReference>
<evidence type="ECO:0000256" key="2">
    <source>
        <dbReference type="ARBA" id="ARBA00004162"/>
    </source>
</evidence>
<keyword evidence="14" id="KW-0411">Iron-sulfur</keyword>
<dbReference type="GO" id="GO:0005886">
    <property type="term" value="C:plasma membrane"/>
    <property type="evidence" value="ECO:0007669"/>
    <property type="project" value="UniProtKB-SubCell"/>
</dbReference>
<dbReference type="STRING" id="1401685.P857_1044"/>
<keyword evidence="16" id="KW-1015">Disulfide bond</keyword>